<feature type="domain" description="Bacterial bifunctional deaminase-reductase C-terminal" evidence="1">
    <location>
        <begin position="3"/>
        <end position="182"/>
    </location>
</feature>
<gene>
    <name evidence="2" type="ORF">PPNSA23_02700</name>
</gene>
<dbReference type="PANTHER" id="PTHR38011:SF11">
    <property type="entry name" value="2,5-DIAMINO-6-RIBOSYLAMINO-4(3H)-PYRIMIDINONE 5'-PHOSPHATE REDUCTASE"/>
    <property type="match status" value="1"/>
</dbReference>
<dbReference type="SUPFAM" id="SSF53597">
    <property type="entry name" value="Dihydrofolate reductase-like"/>
    <property type="match status" value="1"/>
</dbReference>
<accession>A0ABQ0GUI2</accession>
<comment type="caution">
    <text evidence="2">The sequence shown here is derived from an EMBL/GenBank/DDBJ whole genome shotgun (WGS) entry which is preliminary data.</text>
</comment>
<dbReference type="PANTHER" id="PTHR38011">
    <property type="entry name" value="DIHYDROFOLATE REDUCTASE FAMILY PROTEIN (AFU_ORTHOLOGUE AFUA_8G06820)"/>
    <property type="match status" value="1"/>
</dbReference>
<dbReference type="EMBL" id="BAAFZP010000001">
    <property type="protein sequence ID" value="GAB1580327.1"/>
    <property type="molecule type" value="Genomic_DNA"/>
</dbReference>
<proteinExistence type="predicted"/>
<sequence>MAKLVLSMFMSLDGYIEKPNGEFAPPAWSDDLSRHWSGYALERAGHLIYGRTNFLFNKGFWSAADTDPESPAAGIPYAGIMNRLPKTVFSTTLTGDPGWNATLVKDDMAGAIARVKAEAKGDIYSFGGAGVANSLVVLDLVDEYRLMVTPVLFGDGKRLFADGRPEIKLTLIEAKPLDTGAIILHYRRDRAI</sequence>
<dbReference type="Gene3D" id="3.40.430.10">
    <property type="entry name" value="Dihydrofolate Reductase, subunit A"/>
    <property type="match status" value="1"/>
</dbReference>
<dbReference type="Proteomes" id="UP001628091">
    <property type="component" value="Unassembled WGS sequence"/>
</dbReference>
<protein>
    <submittedName>
        <fullName evidence="2">Dihydrofolate reductase family protein</fullName>
    </submittedName>
</protein>
<dbReference type="Pfam" id="PF01872">
    <property type="entry name" value="RibD_C"/>
    <property type="match status" value="1"/>
</dbReference>
<evidence type="ECO:0000259" key="1">
    <source>
        <dbReference type="Pfam" id="PF01872"/>
    </source>
</evidence>
<dbReference type="InterPro" id="IPR050765">
    <property type="entry name" value="Riboflavin_Biosynth_HTPR"/>
</dbReference>
<keyword evidence="3" id="KW-1185">Reference proteome</keyword>
<dbReference type="InterPro" id="IPR002734">
    <property type="entry name" value="RibDG_C"/>
</dbReference>
<evidence type="ECO:0000313" key="2">
    <source>
        <dbReference type="EMBL" id="GAB1580327.1"/>
    </source>
</evidence>
<dbReference type="RefSeq" id="WP_407863352.1">
    <property type="nucleotide sequence ID" value="NZ_BAAFZP010000001.1"/>
</dbReference>
<dbReference type="InterPro" id="IPR024072">
    <property type="entry name" value="DHFR-like_dom_sf"/>
</dbReference>
<reference evidence="2 3" key="1">
    <citation type="submission" date="2024-10" db="EMBL/GenBank/DDBJ databases">
        <title>Isolation, draft genome sequencing and identification of Phyllobacterium sp. NSA23, isolated from leaf soil.</title>
        <authorList>
            <person name="Akita H."/>
        </authorList>
    </citation>
    <scope>NUCLEOTIDE SEQUENCE [LARGE SCALE GENOMIC DNA]</scope>
    <source>
        <strain evidence="2 3">NSA23</strain>
    </source>
</reference>
<evidence type="ECO:0000313" key="3">
    <source>
        <dbReference type="Proteomes" id="UP001628091"/>
    </source>
</evidence>
<organism evidence="2 3">
    <name type="scientific">Phyllobacterium phragmitis</name>
    <dbReference type="NCBI Taxonomy" id="2670329"/>
    <lineage>
        <taxon>Bacteria</taxon>
        <taxon>Pseudomonadati</taxon>
        <taxon>Pseudomonadota</taxon>
        <taxon>Alphaproteobacteria</taxon>
        <taxon>Hyphomicrobiales</taxon>
        <taxon>Phyllobacteriaceae</taxon>
        <taxon>Phyllobacterium</taxon>
    </lineage>
</organism>
<name>A0ABQ0GUI2_9HYPH</name>